<sequence length="285" mass="32213">MGTVQNDPKVYTNFSGFPEKSEALDNNLHTLYQSDAQRDMLWFLRLNSAYEIKWILVSIRGGSYELHITTTATSIVNGATLCKEFSLSGIRQHQTAIECNRAMLGDTIIIKKTDEGSLRLFEIYPIVCPPNHYGPSCARCRKKCQSCDSITGICTQCPPSFYGQECQYSCPQHCLGLICDQTTGICNGCQYGFKGLRCELRTQTNTPFLYCHHSCVTCNRDLQVCMICFQRLETDICRYTCREICSGESACLGYQENCSRQDNDKKGSNSSETYLPIIVILFHFD</sequence>
<evidence type="ECO:0000313" key="2">
    <source>
        <dbReference type="RefSeq" id="XP_022301034.1"/>
    </source>
</evidence>
<gene>
    <name evidence="2" type="primary">LOC111109244</name>
</gene>
<dbReference type="AlphaFoldDB" id="A0A8B8BE21"/>
<dbReference type="OrthoDB" id="27819at2759"/>
<evidence type="ECO:0000313" key="1">
    <source>
        <dbReference type="Proteomes" id="UP000694844"/>
    </source>
</evidence>
<dbReference type="Proteomes" id="UP000694844">
    <property type="component" value="Chromosome 8"/>
</dbReference>
<reference evidence="2" key="1">
    <citation type="submission" date="2025-08" db="UniProtKB">
        <authorList>
            <consortium name="RefSeq"/>
        </authorList>
    </citation>
    <scope>IDENTIFICATION</scope>
    <source>
        <tissue evidence="2">Whole sample</tissue>
    </source>
</reference>
<organism evidence="1 2">
    <name type="scientific">Crassostrea virginica</name>
    <name type="common">Eastern oyster</name>
    <dbReference type="NCBI Taxonomy" id="6565"/>
    <lineage>
        <taxon>Eukaryota</taxon>
        <taxon>Metazoa</taxon>
        <taxon>Spiralia</taxon>
        <taxon>Lophotrochozoa</taxon>
        <taxon>Mollusca</taxon>
        <taxon>Bivalvia</taxon>
        <taxon>Autobranchia</taxon>
        <taxon>Pteriomorphia</taxon>
        <taxon>Ostreida</taxon>
        <taxon>Ostreoidea</taxon>
        <taxon>Ostreidae</taxon>
        <taxon>Crassostrea</taxon>
    </lineage>
</organism>
<name>A0A8B8BE21_CRAVI</name>
<accession>A0A8B8BE21</accession>
<keyword evidence="1" id="KW-1185">Reference proteome</keyword>
<dbReference type="GeneID" id="111109244"/>
<dbReference type="RefSeq" id="XP_022301034.1">
    <property type="nucleotide sequence ID" value="XM_022445326.1"/>
</dbReference>
<dbReference type="KEGG" id="cvn:111109244"/>
<proteinExistence type="predicted"/>
<protein>
    <submittedName>
        <fullName evidence="2">Scavenger receptor class F member 2-like</fullName>
    </submittedName>
</protein>